<dbReference type="EMBL" id="RCHU02000002">
    <property type="protein sequence ID" value="KAL3603763.1"/>
    <property type="molecule type" value="Genomic_DNA"/>
</dbReference>
<evidence type="ECO:0000313" key="2">
    <source>
        <dbReference type="Proteomes" id="UP000309997"/>
    </source>
</evidence>
<sequence length="84" mass="9313">MHPSQFTLTLFPDSSMPRCGVVNSKSHHVKPPRAHSICTVSHHGADLESHDRFESPKAGEVRVWREGVEKRCGGNRHNGVGCWG</sequence>
<keyword evidence="2" id="KW-1185">Reference proteome</keyword>
<reference evidence="1 2" key="1">
    <citation type="journal article" date="2024" name="Plant Biotechnol. J.">
        <title>Genome and CRISPR/Cas9 system of a widespread forest tree (Populus alba) in the world.</title>
        <authorList>
            <person name="Liu Y.J."/>
            <person name="Jiang P.F."/>
            <person name="Han X.M."/>
            <person name="Li X.Y."/>
            <person name="Wang H.M."/>
            <person name="Wang Y.J."/>
            <person name="Wang X.X."/>
            <person name="Zeng Q.Y."/>
        </authorList>
    </citation>
    <scope>NUCLEOTIDE SEQUENCE [LARGE SCALE GENOMIC DNA]</scope>
    <source>
        <strain evidence="2">cv. PAL-ZL1</strain>
    </source>
</reference>
<gene>
    <name evidence="1" type="ORF">D5086_004622</name>
</gene>
<comment type="caution">
    <text evidence="1">The sequence shown here is derived from an EMBL/GenBank/DDBJ whole genome shotgun (WGS) entry which is preliminary data.</text>
</comment>
<evidence type="ECO:0000313" key="1">
    <source>
        <dbReference type="EMBL" id="KAL3603763.1"/>
    </source>
</evidence>
<name>A0ACC4CR01_POPAL</name>
<organism evidence="1 2">
    <name type="scientific">Populus alba</name>
    <name type="common">White poplar</name>
    <dbReference type="NCBI Taxonomy" id="43335"/>
    <lineage>
        <taxon>Eukaryota</taxon>
        <taxon>Viridiplantae</taxon>
        <taxon>Streptophyta</taxon>
        <taxon>Embryophyta</taxon>
        <taxon>Tracheophyta</taxon>
        <taxon>Spermatophyta</taxon>
        <taxon>Magnoliopsida</taxon>
        <taxon>eudicotyledons</taxon>
        <taxon>Gunneridae</taxon>
        <taxon>Pentapetalae</taxon>
        <taxon>rosids</taxon>
        <taxon>fabids</taxon>
        <taxon>Malpighiales</taxon>
        <taxon>Salicaceae</taxon>
        <taxon>Saliceae</taxon>
        <taxon>Populus</taxon>
    </lineage>
</organism>
<proteinExistence type="predicted"/>
<accession>A0ACC4CR01</accession>
<protein>
    <submittedName>
        <fullName evidence="1">Uncharacterized protein</fullName>
    </submittedName>
</protein>
<dbReference type="Proteomes" id="UP000309997">
    <property type="component" value="Unassembled WGS sequence"/>
</dbReference>